<feature type="compositionally biased region" description="Pro residues" evidence="1">
    <location>
        <begin position="33"/>
        <end position="55"/>
    </location>
</feature>
<protein>
    <submittedName>
        <fullName evidence="2">(raccoon dog) hypothetical protein</fullName>
    </submittedName>
</protein>
<feature type="compositionally biased region" description="Low complexity" evidence="1">
    <location>
        <begin position="139"/>
        <end position="149"/>
    </location>
</feature>
<feature type="region of interest" description="Disordered" evidence="1">
    <location>
        <begin position="13"/>
        <end position="180"/>
    </location>
</feature>
<evidence type="ECO:0000313" key="3">
    <source>
        <dbReference type="Proteomes" id="UP000645828"/>
    </source>
</evidence>
<feature type="compositionally biased region" description="Basic residues" evidence="1">
    <location>
        <begin position="93"/>
        <end position="106"/>
    </location>
</feature>
<evidence type="ECO:0000256" key="1">
    <source>
        <dbReference type="SAM" id="MobiDB-lite"/>
    </source>
</evidence>
<dbReference type="EMBL" id="CAJHUB010000649">
    <property type="protein sequence ID" value="CAD7667233.1"/>
    <property type="molecule type" value="Genomic_DNA"/>
</dbReference>
<dbReference type="AlphaFoldDB" id="A0A811XT19"/>
<feature type="compositionally biased region" description="Basic residues" evidence="1">
    <location>
        <begin position="116"/>
        <end position="130"/>
    </location>
</feature>
<dbReference type="Proteomes" id="UP000645828">
    <property type="component" value="Unassembled WGS sequence"/>
</dbReference>
<name>A0A811XT19_NYCPR</name>
<feature type="compositionally biased region" description="Low complexity" evidence="1">
    <location>
        <begin position="62"/>
        <end position="72"/>
    </location>
</feature>
<proteinExistence type="predicted"/>
<evidence type="ECO:0000313" key="2">
    <source>
        <dbReference type="EMBL" id="CAD7667233.1"/>
    </source>
</evidence>
<gene>
    <name evidence="2" type="ORF">NYPRO_LOCUS572</name>
</gene>
<sequence>MAWLRMRRRCREPWAPIQDLGPTQSWAGTLPLAPSPPCPSPPGFLPVLSAPPPPGAWHGARRAPAAQSRSQPDFLPAGLPRHVPRAPHPPPPGKRHLLRGPARARPRVSAGLRPRVTSRKGVRGAARRWGRGGGGGPAGAAAAAAGRGRCPFKVPPPRGRETACASPIPPGSARYKKHNA</sequence>
<keyword evidence="3" id="KW-1185">Reference proteome</keyword>
<accession>A0A811XT19</accession>
<comment type="caution">
    <text evidence="2">The sequence shown here is derived from an EMBL/GenBank/DDBJ whole genome shotgun (WGS) entry which is preliminary data.</text>
</comment>
<reference evidence="2" key="1">
    <citation type="submission" date="2020-12" db="EMBL/GenBank/DDBJ databases">
        <authorList>
            <consortium name="Molecular Ecology Group"/>
        </authorList>
    </citation>
    <scope>NUCLEOTIDE SEQUENCE</scope>
    <source>
        <strain evidence="2">TBG_1078</strain>
    </source>
</reference>
<organism evidence="2 3">
    <name type="scientific">Nyctereutes procyonoides</name>
    <name type="common">Raccoon dog</name>
    <name type="synonym">Canis procyonoides</name>
    <dbReference type="NCBI Taxonomy" id="34880"/>
    <lineage>
        <taxon>Eukaryota</taxon>
        <taxon>Metazoa</taxon>
        <taxon>Chordata</taxon>
        <taxon>Craniata</taxon>
        <taxon>Vertebrata</taxon>
        <taxon>Euteleostomi</taxon>
        <taxon>Mammalia</taxon>
        <taxon>Eutheria</taxon>
        <taxon>Laurasiatheria</taxon>
        <taxon>Carnivora</taxon>
        <taxon>Caniformia</taxon>
        <taxon>Canidae</taxon>
        <taxon>Nyctereutes</taxon>
    </lineage>
</organism>